<evidence type="ECO:0000256" key="1">
    <source>
        <dbReference type="ARBA" id="ARBA00004049"/>
    </source>
</evidence>
<protein>
    <submittedName>
        <fullName evidence="9">Unnamed protein product</fullName>
    </submittedName>
</protein>
<feature type="compositionally biased region" description="Low complexity" evidence="7">
    <location>
        <begin position="193"/>
        <end position="202"/>
    </location>
</feature>
<reference evidence="9" key="1">
    <citation type="submission" date="2023-04" db="EMBL/GenBank/DDBJ databases">
        <title>Phytophthora lilii NBRC 32176.</title>
        <authorList>
            <person name="Ichikawa N."/>
            <person name="Sato H."/>
            <person name="Tonouchi N."/>
        </authorList>
    </citation>
    <scope>NUCLEOTIDE SEQUENCE</scope>
    <source>
        <strain evidence="9">NBRC 32176</strain>
    </source>
</reference>
<feature type="region of interest" description="Disordered" evidence="7">
    <location>
        <begin position="33"/>
        <end position="79"/>
    </location>
</feature>
<evidence type="ECO:0000256" key="5">
    <source>
        <dbReference type="ARBA" id="ARBA00023163"/>
    </source>
</evidence>
<evidence type="ECO:0000256" key="4">
    <source>
        <dbReference type="ARBA" id="ARBA00023125"/>
    </source>
</evidence>
<dbReference type="PROSITE" id="PS51519">
    <property type="entry name" value="RWP_RK"/>
    <property type="match status" value="1"/>
</dbReference>
<evidence type="ECO:0000256" key="7">
    <source>
        <dbReference type="SAM" id="MobiDB-lite"/>
    </source>
</evidence>
<evidence type="ECO:0000256" key="2">
    <source>
        <dbReference type="ARBA" id="ARBA00023015"/>
    </source>
</evidence>
<keyword evidence="5" id="KW-0804">Transcription</keyword>
<evidence type="ECO:0000313" key="9">
    <source>
        <dbReference type="EMBL" id="GMF15539.1"/>
    </source>
</evidence>
<dbReference type="PANTHER" id="PTHR46373">
    <property type="entry name" value="PROTEIN RKD4"/>
    <property type="match status" value="1"/>
</dbReference>
<dbReference type="GO" id="GO:0003700">
    <property type="term" value="F:DNA-binding transcription factor activity"/>
    <property type="evidence" value="ECO:0007669"/>
    <property type="project" value="InterPro"/>
</dbReference>
<organism evidence="9 10">
    <name type="scientific">Phytophthora lilii</name>
    <dbReference type="NCBI Taxonomy" id="2077276"/>
    <lineage>
        <taxon>Eukaryota</taxon>
        <taxon>Sar</taxon>
        <taxon>Stramenopiles</taxon>
        <taxon>Oomycota</taxon>
        <taxon>Peronosporomycetes</taxon>
        <taxon>Peronosporales</taxon>
        <taxon>Peronosporaceae</taxon>
        <taxon>Phytophthora</taxon>
    </lineage>
</organism>
<keyword evidence="2" id="KW-0805">Transcription regulation</keyword>
<evidence type="ECO:0000256" key="6">
    <source>
        <dbReference type="ARBA" id="ARBA00023242"/>
    </source>
</evidence>
<proteinExistence type="predicted"/>
<dbReference type="AlphaFoldDB" id="A0A9W6WSY3"/>
<dbReference type="Proteomes" id="UP001165083">
    <property type="component" value="Unassembled WGS sequence"/>
</dbReference>
<keyword evidence="6" id="KW-0539">Nucleus</keyword>
<accession>A0A9W6WSY3</accession>
<gene>
    <name evidence="9" type="ORF">Plil01_000536300</name>
</gene>
<dbReference type="GO" id="GO:0003677">
    <property type="term" value="F:DNA binding"/>
    <property type="evidence" value="ECO:0007669"/>
    <property type="project" value="UniProtKB-KW"/>
</dbReference>
<evidence type="ECO:0000256" key="3">
    <source>
        <dbReference type="ARBA" id="ARBA00023054"/>
    </source>
</evidence>
<keyword evidence="4" id="KW-0238">DNA-binding</keyword>
<dbReference type="InterPro" id="IPR044607">
    <property type="entry name" value="RKD-like"/>
</dbReference>
<keyword evidence="3" id="KW-0175">Coiled coil</keyword>
<feature type="domain" description="RWP-RK" evidence="8">
    <location>
        <begin position="66"/>
        <end position="153"/>
    </location>
</feature>
<dbReference type="EMBL" id="BSXW01000225">
    <property type="protein sequence ID" value="GMF15539.1"/>
    <property type="molecule type" value="Genomic_DNA"/>
</dbReference>
<name>A0A9W6WSY3_9STRA</name>
<dbReference type="Pfam" id="PF02042">
    <property type="entry name" value="RWP-RK"/>
    <property type="match status" value="1"/>
</dbReference>
<feature type="compositionally biased region" description="Low complexity" evidence="7">
    <location>
        <begin position="49"/>
        <end position="76"/>
    </location>
</feature>
<evidence type="ECO:0000259" key="8">
    <source>
        <dbReference type="PROSITE" id="PS51519"/>
    </source>
</evidence>
<comment type="caution">
    <text evidence="9">The sequence shown here is derived from an EMBL/GenBank/DDBJ whole genome shotgun (WGS) entry which is preliminary data.</text>
</comment>
<comment type="function">
    <text evidence="1">Putative transcription factor.</text>
</comment>
<evidence type="ECO:0000313" key="10">
    <source>
        <dbReference type="Proteomes" id="UP001165083"/>
    </source>
</evidence>
<dbReference type="InterPro" id="IPR003035">
    <property type="entry name" value="RWP-RK_dom"/>
</dbReference>
<keyword evidence="10" id="KW-1185">Reference proteome</keyword>
<dbReference type="OrthoDB" id="6270329at2759"/>
<sequence>MEAFALTRGSAVAPIEDAARPINLPPLVHKRPLAAAAGSPAKRRKLSEPVSSPGSPMSTSSVGSAAPTTPSAKAAARPNMTASSSITLDMLRPHFEEPLAKVAASFGICVTLLKKICRRHGIARWPHRQITGLRKSIASMEHAIRYFDGARRESYAEQLLKQKNKLAALLEDPTTNNPLLATEEDRRDENVRSQAKAPSAQATAAYEVPPALMTRASSPTGPLLMESPYYGASSVAVPSQTSPMWLPAAHPAEPSYTQKYHQLCPPPKLQQPRPEIYPTTSYYAPGAVPSANNVSSPVSYLPPLRRESRSVLPPISSLVVSGSSSIHSASPASGW</sequence>
<feature type="region of interest" description="Disordered" evidence="7">
    <location>
        <begin position="174"/>
        <end position="202"/>
    </location>
</feature>
<dbReference type="PANTHER" id="PTHR46373:SF2">
    <property type="entry name" value="RWP-RK DOMAIN-CONTAINING PROTEIN"/>
    <property type="match status" value="1"/>
</dbReference>